<gene>
    <name evidence="2" type="ORF">C8F04DRAFT_1070433</name>
    <name evidence="1" type="ORF">C8F04DRAFT_1118036</name>
</gene>
<reference evidence="1" key="1">
    <citation type="submission" date="2023-03" db="EMBL/GenBank/DDBJ databases">
        <title>Massive genome expansion in bonnet fungi (Mycena s.s.) driven by repeated elements and novel gene families across ecological guilds.</title>
        <authorList>
            <consortium name="Lawrence Berkeley National Laboratory"/>
            <person name="Harder C.B."/>
            <person name="Miyauchi S."/>
            <person name="Viragh M."/>
            <person name="Kuo A."/>
            <person name="Thoen E."/>
            <person name="Andreopoulos B."/>
            <person name="Lu D."/>
            <person name="Skrede I."/>
            <person name="Drula E."/>
            <person name="Henrissat B."/>
            <person name="Morin E."/>
            <person name="Kohler A."/>
            <person name="Barry K."/>
            <person name="LaButti K."/>
            <person name="Morin E."/>
            <person name="Salamov A."/>
            <person name="Lipzen A."/>
            <person name="Mereny Z."/>
            <person name="Hegedus B."/>
            <person name="Baldrian P."/>
            <person name="Stursova M."/>
            <person name="Weitz H."/>
            <person name="Taylor A."/>
            <person name="Grigoriev I.V."/>
            <person name="Nagy L.G."/>
            <person name="Martin F."/>
            <person name="Kauserud H."/>
        </authorList>
    </citation>
    <scope>NUCLEOTIDE SEQUENCE</scope>
    <source>
        <strain evidence="1">CBHHK200</strain>
    </source>
</reference>
<name>A0AAD6WVF6_9AGAR</name>
<organism evidence="1 3">
    <name type="scientific">Mycena alexandri</name>
    <dbReference type="NCBI Taxonomy" id="1745969"/>
    <lineage>
        <taxon>Eukaryota</taxon>
        <taxon>Fungi</taxon>
        <taxon>Dikarya</taxon>
        <taxon>Basidiomycota</taxon>
        <taxon>Agaricomycotina</taxon>
        <taxon>Agaricomycetes</taxon>
        <taxon>Agaricomycetidae</taxon>
        <taxon>Agaricales</taxon>
        <taxon>Marasmiineae</taxon>
        <taxon>Mycenaceae</taxon>
        <taxon>Mycena</taxon>
    </lineage>
</organism>
<dbReference type="EMBL" id="JARJCM010000108">
    <property type="protein sequence ID" value="KAJ7028808.1"/>
    <property type="molecule type" value="Genomic_DNA"/>
</dbReference>
<protein>
    <submittedName>
        <fullName evidence="1">Uncharacterized protein</fullName>
    </submittedName>
</protein>
<evidence type="ECO:0000313" key="1">
    <source>
        <dbReference type="EMBL" id="KAJ7028808.1"/>
    </source>
</evidence>
<keyword evidence="3" id="KW-1185">Reference proteome</keyword>
<proteinExistence type="predicted"/>
<accession>A0AAD6WVF6</accession>
<dbReference type="Proteomes" id="UP001218188">
    <property type="component" value="Unassembled WGS sequence"/>
</dbReference>
<dbReference type="EMBL" id="JARJCM010000008">
    <property type="protein sequence ID" value="KAJ7043796.1"/>
    <property type="molecule type" value="Genomic_DNA"/>
</dbReference>
<sequence length="222" mass="24192">MRILRAQSGSDFRSNASTNFPSSNFGSLVLTAPHSRCICRHLSSGSCSPLQAATHHPSSLGPHLTLYSQVGLPPLESTRRPTEYLAPASLRHFRPKSSTLRCPLSFYLACLSCIQNGGQPSLVPHGLLVSQLQPTTYIILQAARRTTQSTLTIPQTSPPTNTPLQPQCILLAVPHPPEHTHSARHASSPLELTSSGRRSGWREVYCVVYECGVPGDDFFWGL</sequence>
<evidence type="ECO:0000313" key="2">
    <source>
        <dbReference type="EMBL" id="KAJ7043796.1"/>
    </source>
</evidence>
<dbReference type="AlphaFoldDB" id="A0AAD6WVF6"/>
<comment type="caution">
    <text evidence="1">The sequence shown here is derived from an EMBL/GenBank/DDBJ whole genome shotgun (WGS) entry which is preliminary data.</text>
</comment>
<evidence type="ECO:0000313" key="3">
    <source>
        <dbReference type="Proteomes" id="UP001218188"/>
    </source>
</evidence>